<dbReference type="GO" id="GO:0003677">
    <property type="term" value="F:DNA binding"/>
    <property type="evidence" value="ECO:0007669"/>
    <property type="project" value="InterPro"/>
</dbReference>
<organism evidence="2 3">
    <name type="scientific">Halopseudomonas bauzanensis</name>
    <dbReference type="NCBI Taxonomy" id="653930"/>
    <lineage>
        <taxon>Bacteria</taxon>
        <taxon>Pseudomonadati</taxon>
        <taxon>Pseudomonadota</taxon>
        <taxon>Gammaproteobacteria</taxon>
        <taxon>Pseudomonadales</taxon>
        <taxon>Pseudomonadaceae</taxon>
        <taxon>Halopseudomonas</taxon>
    </lineage>
</organism>
<dbReference type="SUPFAM" id="SSF47413">
    <property type="entry name" value="lambda repressor-like DNA-binding domains"/>
    <property type="match status" value="1"/>
</dbReference>
<accession>A0A4U0YTI0</accession>
<dbReference type="PROSITE" id="PS50943">
    <property type="entry name" value="HTH_CROC1"/>
    <property type="match status" value="1"/>
</dbReference>
<gene>
    <name evidence="2" type="ORF">FA869_03275</name>
</gene>
<dbReference type="InterPro" id="IPR010982">
    <property type="entry name" value="Lambda_DNA-bd_dom_sf"/>
</dbReference>
<dbReference type="Proteomes" id="UP000305198">
    <property type="component" value="Unassembled WGS sequence"/>
</dbReference>
<feature type="domain" description="HTH cro/C1-type" evidence="1">
    <location>
        <begin position="32"/>
        <end position="87"/>
    </location>
</feature>
<comment type="caution">
    <text evidence="2">The sequence shown here is derived from an EMBL/GenBank/DDBJ whole genome shotgun (WGS) entry which is preliminary data.</text>
</comment>
<evidence type="ECO:0000313" key="2">
    <source>
        <dbReference type="EMBL" id="TKA93214.1"/>
    </source>
</evidence>
<evidence type="ECO:0000259" key="1">
    <source>
        <dbReference type="PROSITE" id="PS50943"/>
    </source>
</evidence>
<dbReference type="AlphaFoldDB" id="A0A4U0YTI0"/>
<proteinExistence type="predicted"/>
<dbReference type="Gene3D" id="1.10.260.40">
    <property type="entry name" value="lambda repressor-like DNA-binding domains"/>
    <property type="match status" value="1"/>
</dbReference>
<dbReference type="SMART" id="SM00530">
    <property type="entry name" value="HTH_XRE"/>
    <property type="match status" value="1"/>
</dbReference>
<reference evidence="2 3" key="1">
    <citation type="submission" date="2019-04" db="EMBL/GenBank/DDBJ databases">
        <title>Crypto-aerobic microbial life in anoxic (sulfidic) marine sediments.</title>
        <authorList>
            <person name="Bhattacharya S."/>
            <person name="Roy C."/>
            <person name="Mondal N."/>
            <person name="Sarkar J."/>
            <person name="Mandal S."/>
            <person name="Rameez M.J."/>
            <person name="Ghosh W."/>
        </authorList>
    </citation>
    <scope>NUCLEOTIDE SEQUENCE [LARGE SCALE GENOMIC DNA]</scope>
    <source>
        <strain evidence="2 3">SBBB</strain>
    </source>
</reference>
<protein>
    <submittedName>
        <fullName evidence="2">Helix-turn-helix domain-containing protein</fullName>
    </submittedName>
</protein>
<dbReference type="Pfam" id="PF01381">
    <property type="entry name" value="HTH_3"/>
    <property type="match status" value="1"/>
</dbReference>
<dbReference type="InterPro" id="IPR001387">
    <property type="entry name" value="Cro/C1-type_HTH"/>
</dbReference>
<evidence type="ECO:0000313" key="3">
    <source>
        <dbReference type="Proteomes" id="UP000305198"/>
    </source>
</evidence>
<name>A0A4U0YTI0_9GAMM</name>
<sequence length="92" mass="10484">MGVDMKEQSRAEVFDDIWRQLDEGSISLGETVRQLRTRITGLTQADFARMCKISLRTLRQLEQDSGNPTLETVNSVLRAFGMQMGVVPLRRK</sequence>
<dbReference type="EMBL" id="SWAV01000001">
    <property type="protein sequence ID" value="TKA93214.1"/>
    <property type="molecule type" value="Genomic_DNA"/>
</dbReference>
<dbReference type="CDD" id="cd00093">
    <property type="entry name" value="HTH_XRE"/>
    <property type="match status" value="1"/>
</dbReference>